<sequence>MGYKPPTSKRDGAFQVGIETARPGGRTPDGHEHGVTSSEKNNNPVSQLGGHKDDKPGAKAPLGSSQRHVDLREFGDWVRKLKRLELENDWKTEFAKAKTHEERAALYRDLIGKRDGAGS</sequence>
<dbReference type="EMBL" id="JAAGMN010005848">
    <property type="protein sequence ID" value="NEE15869.1"/>
    <property type="molecule type" value="Genomic_DNA"/>
</dbReference>
<evidence type="ECO:0000259" key="2">
    <source>
        <dbReference type="Pfam" id="PF15521"/>
    </source>
</evidence>
<name>A0A6G3XDI2_9ACTN</name>
<protein>
    <recommendedName>
        <fullName evidence="2">Novel toxin 11 domain-containing protein</fullName>
    </recommendedName>
</protein>
<accession>A0A6G3XDI2</accession>
<organism evidence="3">
    <name type="scientific">Streptomyces sp. SID7499</name>
    <dbReference type="NCBI Taxonomy" id="2706086"/>
    <lineage>
        <taxon>Bacteria</taxon>
        <taxon>Bacillati</taxon>
        <taxon>Actinomycetota</taxon>
        <taxon>Actinomycetes</taxon>
        <taxon>Kitasatosporales</taxon>
        <taxon>Streptomycetaceae</taxon>
        <taxon>Streptomyces</taxon>
    </lineage>
</organism>
<feature type="region of interest" description="Disordered" evidence="1">
    <location>
        <begin position="1"/>
        <end position="67"/>
    </location>
</feature>
<gene>
    <name evidence="3" type="ORF">G3M58_56560</name>
</gene>
<proteinExistence type="predicted"/>
<dbReference type="AlphaFoldDB" id="A0A6G3XDI2"/>
<dbReference type="InterPro" id="IPR029121">
    <property type="entry name" value="Ntox11"/>
</dbReference>
<feature type="compositionally biased region" description="Polar residues" evidence="1">
    <location>
        <begin position="35"/>
        <end position="46"/>
    </location>
</feature>
<dbReference type="Pfam" id="PF15521">
    <property type="entry name" value="Ntox11"/>
    <property type="match status" value="1"/>
</dbReference>
<evidence type="ECO:0000313" key="3">
    <source>
        <dbReference type="EMBL" id="NEE15869.1"/>
    </source>
</evidence>
<evidence type="ECO:0000256" key="1">
    <source>
        <dbReference type="SAM" id="MobiDB-lite"/>
    </source>
</evidence>
<feature type="domain" description="Novel toxin 11" evidence="2">
    <location>
        <begin position="3"/>
        <end position="78"/>
    </location>
</feature>
<reference evidence="3" key="1">
    <citation type="submission" date="2020-01" db="EMBL/GenBank/DDBJ databases">
        <title>Insect and environment-associated Actinomycetes.</title>
        <authorList>
            <person name="Currrie C."/>
            <person name="Chevrette M."/>
            <person name="Carlson C."/>
            <person name="Stubbendieck R."/>
            <person name="Wendt-Pienkowski E."/>
        </authorList>
    </citation>
    <scope>NUCLEOTIDE SEQUENCE</scope>
    <source>
        <strain evidence="3">SID7499</strain>
    </source>
</reference>
<comment type="caution">
    <text evidence="3">The sequence shown here is derived from an EMBL/GenBank/DDBJ whole genome shotgun (WGS) entry which is preliminary data.</text>
</comment>